<feature type="compositionally biased region" description="Low complexity" evidence="2">
    <location>
        <begin position="931"/>
        <end position="942"/>
    </location>
</feature>
<evidence type="ECO:0000259" key="5">
    <source>
        <dbReference type="PROSITE" id="PS51549"/>
    </source>
</evidence>
<dbReference type="CDD" id="cd09631">
    <property type="entry name" value="DOMON_DOH"/>
    <property type="match status" value="1"/>
</dbReference>
<feature type="compositionally biased region" description="Basic and acidic residues" evidence="2">
    <location>
        <begin position="1186"/>
        <end position="1204"/>
    </location>
</feature>
<dbReference type="Pfam" id="PF10517">
    <property type="entry name" value="DM13"/>
    <property type="match status" value="2"/>
</dbReference>
<proteinExistence type="predicted"/>
<dbReference type="InterPro" id="IPR052126">
    <property type="entry name" value="Spindle_Org/Thrombomodulin"/>
</dbReference>
<feature type="region of interest" description="Disordered" evidence="2">
    <location>
        <begin position="440"/>
        <end position="495"/>
    </location>
</feature>
<dbReference type="SMART" id="SM00664">
    <property type="entry name" value="DoH"/>
    <property type="match status" value="1"/>
</dbReference>
<feature type="compositionally biased region" description="Pro residues" evidence="2">
    <location>
        <begin position="920"/>
        <end position="930"/>
    </location>
</feature>
<accession>A0A0A9ZDX9</accession>
<feature type="compositionally biased region" description="Basic and acidic residues" evidence="2">
    <location>
        <begin position="452"/>
        <end position="461"/>
    </location>
</feature>
<feature type="compositionally biased region" description="Low complexity" evidence="2">
    <location>
        <begin position="1205"/>
        <end position="1215"/>
    </location>
</feature>
<feature type="compositionally biased region" description="Pro residues" evidence="2">
    <location>
        <begin position="943"/>
        <end position="961"/>
    </location>
</feature>
<feature type="compositionally biased region" description="Basic and acidic residues" evidence="2">
    <location>
        <begin position="1222"/>
        <end position="1233"/>
    </location>
</feature>
<evidence type="ECO:0000313" key="6">
    <source>
        <dbReference type="EMBL" id="JAG40035.1"/>
    </source>
</evidence>
<feature type="chain" id="PRO_5002055376" evidence="3">
    <location>
        <begin position="21"/>
        <end position="1297"/>
    </location>
</feature>
<dbReference type="Pfam" id="PF25489">
    <property type="entry name" value="At5g54830"/>
    <property type="match status" value="1"/>
</dbReference>
<feature type="domain" description="DOMON" evidence="4">
    <location>
        <begin position="277"/>
        <end position="409"/>
    </location>
</feature>
<evidence type="ECO:0000256" key="2">
    <source>
        <dbReference type="SAM" id="MobiDB-lite"/>
    </source>
</evidence>
<feature type="compositionally biased region" description="Basic and acidic residues" evidence="2">
    <location>
        <begin position="1160"/>
        <end position="1177"/>
    </location>
</feature>
<feature type="signal peptide" evidence="3">
    <location>
        <begin position="1"/>
        <end position="20"/>
    </location>
</feature>
<feature type="domain" description="DM13" evidence="5">
    <location>
        <begin position="141"/>
        <end position="248"/>
    </location>
</feature>
<dbReference type="InterPro" id="IPR005018">
    <property type="entry name" value="DOMON_domain"/>
</dbReference>
<name>A0A0A9ZDX9_LYGHE</name>
<protein>
    <submittedName>
        <fullName evidence="6">Protein Skeletor, isoforms D/E</fullName>
    </submittedName>
</protein>
<dbReference type="PANTHER" id="PTHR24036">
    <property type="entry name" value="SKELETOR-RELATED"/>
    <property type="match status" value="1"/>
</dbReference>
<evidence type="ECO:0000256" key="1">
    <source>
        <dbReference type="ARBA" id="ARBA00022737"/>
    </source>
</evidence>
<dbReference type="PROSITE" id="PS50836">
    <property type="entry name" value="DOMON"/>
    <property type="match status" value="1"/>
</dbReference>
<feature type="compositionally biased region" description="Polar residues" evidence="2">
    <location>
        <begin position="463"/>
        <end position="479"/>
    </location>
</feature>
<dbReference type="InterPro" id="IPR057443">
    <property type="entry name" value="At5g54830-like"/>
</dbReference>
<dbReference type="EMBL" id="GBHO01003569">
    <property type="protein sequence ID" value="JAG40035.1"/>
    <property type="molecule type" value="Transcribed_RNA"/>
</dbReference>
<dbReference type="PANTHER" id="PTHR24036:SF13">
    <property type="entry name" value="PROTEIN SKELETOR, ISOFORMS D_E"/>
    <property type="match status" value="1"/>
</dbReference>
<dbReference type="InterPro" id="IPR045266">
    <property type="entry name" value="DOH_DOMON"/>
</dbReference>
<gene>
    <name evidence="6" type="primary">Skeletor_3</name>
    <name evidence="6" type="ORF">CM83_41483</name>
</gene>
<dbReference type="PROSITE" id="PS51549">
    <property type="entry name" value="DM13"/>
    <property type="match status" value="2"/>
</dbReference>
<keyword evidence="3" id="KW-0732">Signal</keyword>
<feature type="region of interest" description="Disordered" evidence="2">
    <location>
        <begin position="916"/>
        <end position="962"/>
    </location>
</feature>
<organism evidence="6">
    <name type="scientific">Lygus hesperus</name>
    <name type="common">Western plant bug</name>
    <dbReference type="NCBI Taxonomy" id="30085"/>
    <lineage>
        <taxon>Eukaryota</taxon>
        <taxon>Metazoa</taxon>
        <taxon>Ecdysozoa</taxon>
        <taxon>Arthropoda</taxon>
        <taxon>Hexapoda</taxon>
        <taxon>Insecta</taxon>
        <taxon>Pterygota</taxon>
        <taxon>Neoptera</taxon>
        <taxon>Paraneoptera</taxon>
        <taxon>Hemiptera</taxon>
        <taxon>Heteroptera</taxon>
        <taxon>Panheteroptera</taxon>
        <taxon>Cimicomorpha</taxon>
        <taxon>Miridae</taxon>
        <taxon>Mirini</taxon>
        <taxon>Lygus</taxon>
    </lineage>
</organism>
<evidence type="ECO:0000256" key="3">
    <source>
        <dbReference type="SAM" id="SignalP"/>
    </source>
</evidence>
<dbReference type="InterPro" id="IPR019545">
    <property type="entry name" value="DM13_domain"/>
</dbReference>
<dbReference type="SMART" id="SM00686">
    <property type="entry name" value="DM13"/>
    <property type="match status" value="2"/>
</dbReference>
<feature type="domain" description="DM13" evidence="5">
    <location>
        <begin position="26"/>
        <end position="133"/>
    </location>
</feature>
<reference evidence="6" key="2">
    <citation type="submission" date="2014-07" db="EMBL/GenBank/DDBJ databases">
        <authorList>
            <person name="Hull J."/>
        </authorList>
    </citation>
    <scope>NUCLEOTIDE SEQUENCE</scope>
</reference>
<feature type="non-terminal residue" evidence="6">
    <location>
        <position position="1"/>
    </location>
</feature>
<feature type="region of interest" description="Disordered" evidence="2">
    <location>
        <begin position="1071"/>
        <end position="1278"/>
    </location>
</feature>
<dbReference type="Pfam" id="PF03351">
    <property type="entry name" value="DOMON"/>
    <property type="match status" value="1"/>
</dbReference>
<feature type="compositionally biased region" description="Basic and acidic residues" evidence="2">
    <location>
        <begin position="1240"/>
        <end position="1274"/>
    </location>
</feature>
<reference evidence="6" key="1">
    <citation type="journal article" date="2014" name="PLoS ONE">
        <title>Transcriptome-Based Identification of ABC Transporters in the Western Tarnished Plant Bug Lygus hesperus.</title>
        <authorList>
            <person name="Hull J.J."/>
            <person name="Chaney K."/>
            <person name="Geib S.M."/>
            <person name="Fabrick J.A."/>
            <person name="Brent C.S."/>
            <person name="Walsh D."/>
            <person name="Lavine L.C."/>
        </authorList>
    </citation>
    <scope>NUCLEOTIDE SEQUENCE</scope>
</reference>
<sequence length="1297" mass="144374">VRLAALLVGIALAQIHDTQGAAEYFGRYIGPLSRLEHSVSGEVYAVDARTLHIKDFIYDGEGPAAFFYAGSSKAVGPGGFFVRDEQGSNGVLKKYNKKHITLTLPEGKTLHNIKWFSVWCEEFQVNFGDIQIPRGLDFPKPQKIGSLKGVHKVTSDNIVVVDAQTLLIPSFSYDGEAPDAKFWVGRGPKPSPQGIRVPDENGKTDPLRRYDRKTIVLTLPGELTVFDIGHFGVWCEAFTVDFGHVQIPPALNVPPSLKMLGVSPQSKLNCEVLSDDLAFEVRWAVAGDSVVIQLVAKLENGEYMSFGLSGEYDHSVMVGGDVVVAWVDQRTLNGYAHDYYLDAKSQCAGTRGSCPDYRIEPNTESVRLLNAALVNGYSIVTYQRPLRAHDGLDRPILTNQSQPIIWAVGPLNGQEEVSYHSVTSKGDVFIDFGRAPKWNCPIPESDTSEPQPGHHSEDLVQHESIQSVRNPQQSLTTERTVYKTPPPPQPVAKVVPWDIPPIQCDEPEDGVFYAQMGPTGGKRGYPAITGHVGWGIAYYINGLLIPEIHVVRGRTYSFVVEGGMDPNIPAKFHPFYITDDPVGGYQHKTPEERRKVNIYAGAELNKHGEVVPTGLGRLCNWNPDPDHSSDEFASFGAYQRTLTLVCDHGEPAVVQWTPDKDTPDTVYYQCFSHRYLGWKITVHDSCDVGHHGAASEQVASIATADDELLAKPSIVVTTRVKPDFGPQSINDDFKDTVHDVKDASFGNKAPAYAIVDHNNFENKDKFPYEIYKPSSNEFRPNMTDAVIPVKEDIEDIPETTTFRMTVVTSNSTTSVSTAFPSETSLPLIKGPPKDFQRNPHIPFRGPFGQPNGPGFGQQHPGRRPVTVMIRRPAHPMMKPQNQHVPMISRPPQMIHHSASQSRPVIMKKPVVRLPQRPMIIGPPPPPPPPQQQNQRPLIGPVMQPHPQPPQPPPMPSRPPKPAYVHKFKKPLNPQFVTPVPSDKTKYKILPSQMISQKAEESTTRLPIAVNTGFNPGSLVIESGFKPIINSPQAEERVSDLEYDDEDNVEGVIKMDSLDEQKSQTEMFEPMFIPSPLDSNVKHVKKATTEPVKKVRKPYRQVVVRRPVYNDEPLFRSEPDEDENESNEKSDGYYSSPNRQAGLNYEVNKELSNDAEPEIPPNHKPESKSSKQQSRDDENQPSALPFVKEESPETKPASGDDRDGDTVQVVTVTAATMVEEPSETEKKDEELAEVKRKRREAHHEVEHDRTDHSEHDHSDHDHSNHDHSHHEESPKKNSAVLLTPTLILVALLSLVKFL</sequence>
<evidence type="ECO:0000259" key="4">
    <source>
        <dbReference type="PROSITE" id="PS50836"/>
    </source>
</evidence>
<keyword evidence="1" id="KW-0677">Repeat</keyword>